<dbReference type="Proteomes" id="UP000827889">
    <property type="component" value="Chromosome 7"/>
</dbReference>
<dbReference type="GO" id="GO:0098542">
    <property type="term" value="P:defense response to other organism"/>
    <property type="evidence" value="ECO:0007669"/>
    <property type="project" value="InterPro"/>
</dbReference>
<keyword evidence="4" id="KW-1133">Transmembrane helix</keyword>
<keyword evidence="4" id="KW-0812">Transmembrane</keyword>
<gene>
    <name evidence="6" type="primary">LOC115741870</name>
</gene>
<dbReference type="GO" id="GO:0005886">
    <property type="term" value="C:plasma membrane"/>
    <property type="evidence" value="ECO:0007669"/>
    <property type="project" value="TreeGrafter"/>
</dbReference>
<dbReference type="InterPro" id="IPR044839">
    <property type="entry name" value="NDR1-like"/>
</dbReference>
<keyword evidence="5" id="KW-1185">Reference proteome</keyword>
<evidence type="ECO:0000256" key="2">
    <source>
        <dbReference type="ARBA" id="ARBA00023136"/>
    </source>
</evidence>
<dbReference type="OrthoDB" id="695142at2759"/>
<evidence type="ECO:0000256" key="1">
    <source>
        <dbReference type="ARBA" id="ARBA00004370"/>
    </source>
</evidence>
<dbReference type="KEGG" id="rarg:115741870"/>
<dbReference type="RefSeq" id="XP_030531746.1">
    <property type="nucleotide sequence ID" value="XM_030675886.1"/>
</dbReference>
<dbReference type="GeneID" id="115741870"/>
<organism evidence="5 6">
    <name type="scientific">Rhodamnia argentea</name>
    <dbReference type="NCBI Taxonomy" id="178133"/>
    <lineage>
        <taxon>Eukaryota</taxon>
        <taxon>Viridiplantae</taxon>
        <taxon>Streptophyta</taxon>
        <taxon>Embryophyta</taxon>
        <taxon>Tracheophyta</taxon>
        <taxon>Spermatophyta</taxon>
        <taxon>Magnoliopsida</taxon>
        <taxon>eudicotyledons</taxon>
        <taxon>Gunneridae</taxon>
        <taxon>Pentapetalae</taxon>
        <taxon>rosids</taxon>
        <taxon>malvids</taxon>
        <taxon>Myrtales</taxon>
        <taxon>Myrtaceae</taxon>
        <taxon>Myrtoideae</taxon>
        <taxon>Myrteae</taxon>
        <taxon>Australasian group</taxon>
        <taxon>Rhodamnia</taxon>
    </lineage>
</organism>
<keyword evidence="2 4" id="KW-0472">Membrane</keyword>
<dbReference type="AlphaFoldDB" id="A0A8B8PAE3"/>
<sequence>MASPLSFPDHPKRDSPYEPAPAATLDHPPPPSPCRRLHLEGQRVMGYPPVIGYPHPYHEPPQPSPDPTQRLTGSGFARCILAAFVMIVVLLCTINIIVDAVLRPTLPLFMIASLSVSDFNASGSVLTAIWETSVAVDNPNSKLKVQFDKVQCSVYFREPKDYLARTTVEPLLVGTKGRGVIDLTMATAGTEGWPERTVVEDISWEQRSGTVSFALDLEMMCTFRHGLWWTRYVRFRV</sequence>
<comment type="subcellular location">
    <subcellularLocation>
        <location evidence="1">Membrane</location>
    </subcellularLocation>
</comment>
<reference evidence="6" key="1">
    <citation type="submission" date="2025-08" db="UniProtKB">
        <authorList>
            <consortium name="RefSeq"/>
        </authorList>
    </citation>
    <scope>IDENTIFICATION</scope>
    <source>
        <tissue evidence="6">Leaf</tissue>
    </source>
</reference>
<evidence type="ECO:0000313" key="6">
    <source>
        <dbReference type="RefSeq" id="XP_030531746.1"/>
    </source>
</evidence>
<protein>
    <submittedName>
        <fullName evidence="6">Uncharacterized protein LOC115741870</fullName>
    </submittedName>
</protein>
<feature type="transmembrane region" description="Helical" evidence="4">
    <location>
        <begin position="75"/>
        <end position="102"/>
    </location>
</feature>
<dbReference type="PANTHER" id="PTHR31234:SF55">
    <property type="entry name" value="LATE EMBRYOGENESIS ABUNDANT (LEA) HYDROXYPROLINE-RICH GLYCOPROTEIN FAMILY"/>
    <property type="match status" value="1"/>
</dbReference>
<evidence type="ECO:0000256" key="4">
    <source>
        <dbReference type="SAM" id="Phobius"/>
    </source>
</evidence>
<evidence type="ECO:0000313" key="5">
    <source>
        <dbReference type="Proteomes" id="UP000827889"/>
    </source>
</evidence>
<evidence type="ECO:0000256" key="3">
    <source>
        <dbReference type="SAM" id="MobiDB-lite"/>
    </source>
</evidence>
<accession>A0A8B8PAE3</accession>
<feature type="region of interest" description="Disordered" evidence="3">
    <location>
        <begin position="1"/>
        <end position="37"/>
    </location>
</feature>
<name>A0A8B8PAE3_9MYRT</name>
<proteinExistence type="predicted"/>
<dbReference type="PANTHER" id="PTHR31234">
    <property type="entry name" value="LATE EMBRYOGENESIS ABUNDANT (LEA) HYDROXYPROLINE-RICH GLYCOPROTEIN FAMILY"/>
    <property type="match status" value="1"/>
</dbReference>